<dbReference type="RefSeq" id="WP_091849819.1">
    <property type="nucleotide sequence ID" value="NZ_FOHZ01000005.1"/>
</dbReference>
<reference evidence="9" key="1">
    <citation type="submission" date="2016-10" db="EMBL/GenBank/DDBJ databases">
        <authorList>
            <person name="Varghese N."/>
            <person name="Submissions S."/>
        </authorList>
    </citation>
    <scope>NUCLEOTIDE SEQUENCE [LARGE SCALE GENOMIC DNA]</scope>
    <source>
        <strain evidence="9">CGMCC 1.6489</strain>
    </source>
</reference>
<dbReference type="PANTHER" id="PTHR46056:SF12">
    <property type="entry name" value="LONG-CHAIN-ALCOHOL OXIDASE"/>
    <property type="match status" value="1"/>
</dbReference>
<dbReference type="PANTHER" id="PTHR46056">
    <property type="entry name" value="LONG-CHAIN-ALCOHOL OXIDASE"/>
    <property type="match status" value="1"/>
</dbReference>
<dbReference type="Gene3D" id="3.50.50.60">
    <property type="entry name" value="FAD/NAD(P)-binding domain"/>
    <property type="match status" value="2"/>
</dbReference>
<organism evidence="8 9">
    <name type="scientific">Marinobacter segnicrescens</name>
    <dbReference type="NCBI Taxonomy" id="430453"/>
    <lineage>
        <taxon>Bacteria</taxon>
        <taxon>Pseudomonadati</taxon>
        <taxon>Pseudomonadota</taxon>
        <taxon>Gammaproteobacteria</taxon>
        <taxon>Pseudomonadales</taxon>
        <taxon>Marinobacteraceae</taxon>
        <taxon>Marinobacter</taxon>
    </lineage>
</organism>
<dbReference type="GO" id="GO:0016614">
    <property type="term" value="F:oxidoreductase activity, acting on CH-OH group of donors"/>
    <property type="evidence" value="ECO:0007669"/>
    <property type="project" value="InterPro"/>
</dbReference>
<keyword evidence="3" id="KW-0274">FAD</keyword>
<evidence type="ECO:0000259" key="7">
    <source>
        <dbReference type="Pfam" id="PF05199"/>
    </source>
</evidence>
<dbReference type="InterPro" id="IPR036188">
    <property type="entry name" value="FAD/NAD-bd_sf"/>
</dbReference>
<keyword evidence="4" id="KW-0560">Oxidoreductase</keyword>
<evidence type="ECO:0000313" key="8">
    <source>
        <dbReference type="EMBL" id="SET15659.1"/>
    </source>
</evidence>
<protein>
    <submittedName>
        <fullName evidence="8">Choline dehydrogenase</fullName>
    </submittedName>
</protein>
<evidence type="ECO:0000259" key="6">
    <source>
        <dbReference type="Pfam" id="PF00890"/>
    </source>
</evidence>
<evidence type="ECO:0000259" key="5">
    <source>
        <dbReference type="Pfam" id="PF00732"/>
    </source>
</evidence>
<dbReference type="Pfam" id="PF00732">
    <property type="entry name" value="GMC_oxred_N"/>
    <property type="match status" value="1"/>
</dbReference>
<evidence type="ECO:0000256" key="1">
    <source>
        <dbReference type="ARBA" id="ARBA00010790"/>
    </source>
</evidence>
<dbReference type="EMBL" id="FOHZ01000005">
    <property type="protein sequence ID" value="SET15659.1"/>
    <property type="molecule type" value="Genomic_DNA"/>
</dbReference>
<dbReference type="AlphaFoldDB" id="A0A1I0C8U3"/>
<gene>
    <name evidence="8" type="ORF">SAMN04487962_10522</name>
</gene>
<dbReference type="STRING" id="430453.SAMN04487962_10522"/>
<comment type="similarity">
    <text evidence="1">Belongs to the GMC oxidoreductase family.</text>
</comment>
<dbReference type="Pfam" id="PF00890">
    <property type="entry name" value="FAD_binding_2"/>
    <property type="match status" value="1"/>
</dbReference>
<accession>A0A1I0C8U3</accession>
<dbReference type="InterPro" id="IPR003953">
    <property type="entry name" value="FAD-dep_OxRdtase_2_FAD-bd"/>
</dbReference>
<keyword evidence="2" id="KW-0285">Flavoprotein</keyword>
<dbReference type="Proteomes" id="UP000198762">
    <property type="component" value="Unassembled WGS sequence"/>
</dbReference>
<dbReference type="InterPro" id="IPR000172">
    <property type="entry name" value="GMC_OxRdtase_N"/>
</dbReference>
<dbReference type="OrthoDB" id="9787779at2"/>
<dbReference type="GO" id="GO:0050660">
    <property type="term" value="F:flavin adenine dinucleotide binding"/>
    <property type="evidence" value="ECO:0007669"/>
    <property type="project" value="InterPro"/>
</dbReference>
<dbReference type="Pfam" id="PF05199">
    <property type="entry name" value="GMC_oxred_C"/>
    <property type="match status" value="1"/>
</dbReference>
<dbReference type="SUPFAM" id="SSF51905">
    <property type="entry name" value="FAD/NAD(P)-binding domain"/>
    <property type="match status" value="1"/>
</dbReference>
<dbReference type="InterPro" id="IPR007867">
    <property type="entry name" value="GMC_OxRtase_C"/>
</dbReference>
<sequence length="592" mass="64420">MRDVIIIGAGGGGPVVAKELAERGLDVLVLEAGARHARPEQQWSALENHMNSSLTGKLRFGPSDPAKPAWFRELVTPGSFSQVSGVGGTTLHYYGNSPRAMPGVFAGYRGRDHGMYDSRHKFPFSYGEMRRYYEWTEATLPVQTAAMGTKEQAFFQAAEAAGLSPITGKDITHAGFRPQENAILQPGGNAGRTSDPSQLNYPDASGCTLCGHCFQGCMLPKGAPRNLKARRSTDNSYMPMALTADLWKPGGKAITLISDAYVTRILSDRQWGRRLQKATGVEWRDVNTGEIHSEDARVVVMAGGCIENPRLWMNSDLPDPNGWVGRGLTDHALDWVTGIFDHDVGGARGTSCSSRADFPGYGAIQNTANTPGVQANNLTNSDSGIRGAYTNGIGGQGAWDGDSGRVYGTELKEVMSDINRQMSILVLTDDDVEYQNKVDVSRVFRDDHGPVARVDINKRRRSRRTQRNRDYLATRAAEILRAAGARKIIRSDWAPVLLHLQSSMRMGDSARNSVLDENCEARAVQGLFIADNSALPNSLGGPNPTLSTQALATRTAEKIFQQYFGGDAWVDRESPICSIDDVVTQAVINRGI</sequence>
<name>A0A1I0C8U3_9GAMM</name>
<keyword evidence="9" id="KW-1185">Reference proteome</keyword>
<evidence type="ECO:0000256" key="3">
    <source>
        <dbReference type="ARBA" id="ARBA00022827"/>
    </source>
</evidence>
<evidence type="ECO:0000256" key="4">
    <source>
        <dbReference type="ARBA" id="ARBA00023002"/>
    </source>
</evidence>
<evidence type="ECO:0000256" key="2">
    <source>
        <dbReference type="ARBA" id="ARBA00022630"/>
    </source>
</evidence>
<feature type="domain" description="Glucose-methanol-choline oxidoreductase N-terminal" evidence="5">
    <location>
        <begin position="203"/>
        <end position="332"/>
    </location>
</feature>
<feature type="domain" description="Glucose-methanol-choline oxidoreductase C-terminal" evidence="7">
    <location>
        <begin position="484"/>
        <end position="552"/>
    </location>
</feature>
<proteinExistence type="inferred from homology"/>
<evidence type="ECO:0000313" key="9">
    <source>
        <dbReference type="Proteomes" id="UP000198762"/>
    </source>
</evidence>
<feature type="domain" description="FAD-dependent oxidoreductase 2 FAD-binding" evidence="6">
    <location>
        <begin position="3"/>
        <end position="35"/>
    </location>
</feature>